<dbReference type="STRING" id="1798650.A2945_04375"/>
<dbReference type="InterPro" id="IPR009003">
    <property type="entry name" value="Peptidase_S1_PA"/>
</dbReference>
<accession>A0A1G2CFS8</accession>
<name>A0A1G2CFS8_9BACT</name>
<keyword evidence="2" id="KW-0645">Protease</keyword>
<dbReference type="PANTHER" id="PTHR22939">
    <property type="entry name" value="SERINE PROTEASE FAMILY S1C HTRA-RELATED"/>
    <property type="match status" value="1"/>
</dbReference>
<dbReference type="InterPro" id="IPR036034">
    <property type="entry name" value="PDZ_sf"/>
</dbReference>
<dbReference type="Gene3D" id="2.30.42.10">
    <property type="match status" value="1"/>
</dbReference>
<keyword evidence="3" id="KW-0378">Hydrolase</keyword>
<keyword evidence="4" id="KW-0732">Signal</keyword>
<comment type="similarity">
    <text evidence="1">Belongs to the peptidase S1C family.</text>
</comment>
<dbReference type="GO" id="GO:0004252">
    <property type="term" value="F:serine-type endopeptidase activity"/>
    <property type="evidence" value="ECO:0007669"/>
    <property type="project" value="InterPro"/>
</dbReference>
<dbReference type="SMART" id="SM00228">
    <property type="entry name" value="PDZ"/>
    <property type="match status" value="1"/>
</dbReference>
<evidence type="ECO:0000256" key="3">
    <source>
        <dbReference type="ARBA" id="ARBA00022801"/>
    </source>
</evidence>
<dbReference type="SUPFAM" id="SSF50494">
    <property type="entry name" value="Trypsin-like serine proteases"/>
    <property type="match status" value="1"/>
</dbReference>
<evidence type="ECO:0000256" key="1">
    <source>
        <dbReference type="ARBA" id="ARBA00010541"/>
    </source>
</evidence>
<dbReference type="PRINTS" id="PR00834">
    <property type="entry name" value="PROTEASES2C"/>
</dbReference>
<dbReference type="Pfam" id="PF13180">
    <property type="entry name" value="PDZ_2"/>
    <property type="match status" value="1"/>
</dbReference>
<organism evidence="6 7">
    <name type="scientific">Candidatus Liptonbacteria bacterium RIFCSPLOWO2_01_FULL_52_25</name>
    <dbReference type="NCBI Taxonomy" id="1798650"/>
    <lineage>
        <taxon>Bacteria</taxon>
        <taxon>Candidatus Liptoniibacteriota</taxon>
    </lineage>
</organism>
<dbReference type="Proteomes" id="UP000178880">
    <property type="component" value="Unassembled WGS sequence"/>
</dbReference>
<gene>
    <name evidence="6" type="ORF">A2945_04375</name>
</gene>
<evidence type="ECO:0000259" key="5">
    <source>
        <dbReference type="PROSITE" id="PS50106"/>
    </source>
</evidence>
<evidence type="ECO:0000256" key="2">
    <source>
        <dbReference type="ARBA" id="ARBA00022670"/>
    </source>
</evidence>
<feature type="chain" id="PRO_5009582302" description="PDZ domain-containing protein" evidence="4">
    <location>
        <begin position="21"/>
        <end position="345"/>
    </location>
</feature>
<sequence length="345" mass="35603">MSKSVIVILTLLGWAAIAGAAAQAPLTRDTFKNAAATALPSVVNIHVRAAQEFSATDPNRGQGGDGTGSGVIINADGYIVTNKHVVSGNVRLIEITTADGETFPATLVGVAPDTDLAVLHTTAPRDKLKPAVFRDSDTIESGEIVVAIGSPLGLRNSVTHGIVSAVRVMEDEGRPNMPPHPLIQTDAAINPGNSGGPLVDLDGKVVGINTLIVTTTGSSMGLGFAIPSNVAKTVYEQIASHQTTLGWIGVTTQNLDADLARIFVLPSSAQGLVVTAVAPGSPGATAGLRQGDCIEKADGKLQTDAVSFEWLVRNRPVGASLALSVRTRNGLPRMVTLKIAERPAP</sequence>
<dbReference type="AlphaFoldDB" id="A0A1G2CFS8"/>
<comment type="caution">
    <text evidence="6">The sequence shown here is derived from an EMBL/GenBank/DDBJ whole genome shotgun (WGS) entry which is preliminary data.</text>
</comment>
<dbReference type="SUPFAM" id="SSF50156">
    <property type="entry name" value="PDZ domain-like"/>
    <property type="match status" value="1"/>
</dbReference>
<dbReference type="EMBL" id="MHLA01000005">
    <property type="protein sequence ID" value="OGZ00236.1"/>
    <property type="molecule type" value="Genomic_DNA"/>
</dbReference>
<dbReference type="Gene3D" id="2.40.10.120">
    <property type="match status" value="1"/>
</dbReference>
<dbReference type="PROSITE" id="PS50106">
    <property type="entry name" value="PDZ"/>
    <property type="match status" value="1"/>
</dbReference>
<proteinExistence type="inferred from homology"/>
<evidence type="ECO:0000313" key="6">
    <source>
        <dbReference type="EMBL" id="OGZ00236.1"/>
    </source>
</evidence>
<dbReference type="Pfam" id="PF13365">
    <property type="entry name" value="Trypsin_2"/>
    <property type="match status" value="1"/>
</dbReference>
<reference evidence="6 7" key="1">
    <citation type="journal article" date="2016" name="Nat. Commun.">
        <title>Thousands of microbial genomes shed light on interconnected biogeochemical processes in an aquifer system.</title>
        <authorList>
            <person name="Anantharaman K."/>
            <person name="Brown C.T."/>
            <person name="Hug L.A."/>
            <person name="Sharon I."/>
            <person name="Castelle C.J."/>
            <person name="Probst A.J."/>
            <person name="Thomas B.C."/>
            <person name="Singh A."/>
            <person name="Wilkins M.J."/>
            <person name="Karaoz U."/>
            <person name="Brodie E.L."/>
            <person name="Williams K.H."/>
            <person name="Hubbard S.S."/>
            <person name="Banfield J.F."/>
        </authorList>
    </citation>
    <scope>NUCLEOTIDE SEQUENCE [LARGE SCALE GENOMIC DNA]</scope>
</reference>
<evidence type="ECO:0000256" key="4">
    <source>
        <dbReference type="SAM" id="SignalP"/>
    </source>
</evidence>
<dbReference type="InterPro" id="IPR001478">
    <property type="entry name" value="PDZ"/>
</dbReference>
<protein>
    <recommendedName>
        <fullName evidence="5">PDZ domain-containing protein</fullName>
    </recommendedName>
</protein>
<dbReference type="InterPro" id="IPR001940">
    <property type="entry name" value="Peptidase_S1C"/>
</dbReference>
<dbReference type="PANTHER" id="PTHR22939:SF129">
    <property type="entry name" value="SERINE PROTEASE HTRA2, MITOCHONDRIAL"/>
    <property type="match status" value="1"/>
</dbReference>
<evidence type="ECO:0000313" key="7">
    <source>
        <dbReference type="Proteomes" id="UP000178880"/>
    </source>
</evidence>
<dbReference type="GO" id="GO:0006508">
    <property type="term" value="P:proteolysis"/>
    <property type="evidence" value="ECO:0007669"/>
    <property type="project" value="UniProtKB-KW"/>
</dbReference>
<feature type="signal peptide" evidence="4">
    <location>
        <begin position="1"/>
        <end position="20"/>
    </location>
</feature>
<feature type="domain" description="PDZ" evidence="5">
    <location>
        <begin position="237"/>
        <end position="300"/>
    </location>
</feature>